<dbReference type="AlphaFoldDB" id="A0A2U3QKK9"/>
<gene>
    <name evidence="1" type="ORF">NBG4_80012</name>
</gene>
<dbReference type="Proteomes" id="UP000245125">
    <property type="component" value="Unassembled WGS sequence"/>
</dbReference>
<keyword evidence="2" id="KW-1185">Reference proteome</keyword>
<dbReference type="EMBL" id="OUUY01000130">
    <property type="protein sequence ID" value="SPQ01912.1"/>
    <property type="molecule type" value="Genomic_DNA"/>
</dbReference>
<proteinExistence type="predicted"/>
<accession>A0A2U3QKK9</accession>
<organism evidence="1 2">
    <name type="scientific">Candidatus Sulfobium mesophilum</name>
    <dbReference type="NCBI Taxonomy" id="2016548"/>
    <lineage>
        <taxon>Bacteria</taxon>
        <taxon>Pseudomonadati</taxon>
        <taxon>Nitrospirota</taxon>
        <taxon>Nitrospiria</taxon>
        <taxon>Nitrospirales</taxon>
        <taxon>Nitrospiraceae</taxon>
        <taxon>Candidatus Sulfobium</taxon>
    </lineage>
</organism>
<evidence type="ECO:0000313" key="2">
    <source>
        <dbReference type="Proteomes" id="UP000245125"/>
    </source>
</evidence>
<sequence length="56" mass="6336">MRWDIGNPIRLIRGDNSIGIVKTRKILNVLYYFKKLKLALVTGRTSHFSSASLICG</sequence>
<protein>
    <submittedName>
        <fullName evidence="1">Uncharacterized protein</fullName>
    </submittedName>
</protein>
<name>A0A2U3QKK9_9BACT</name>
<evidence type="ECO:0000313" key="1">
    <source>
        <dbReference type="EMBL" id="SPQ01912.1"/>
    </source>
</evidence>
<reference evidence="2" key="1">
    <citation type="submission" date="2018-03" db="EMBL/GenBank/DDBJ databases">
        <authorList>
            <person name="Zecchin S."/>
        </authorList>
    </citation>
    <scope>NUCLEOTIDE SEQUENCE [LARGE SCALE GENOMIC DNA]</scope>
</reference>